<dbReference type="GO" id="GO:0005886">
    <property type="term" value="C:plasma membrane"/>
    <property type="evidence" value="ECO:0007669"/>
    <property type="project" value="UniProtKB-SubCell"/>
</dbReference>
<evidence type="ECO:0000256" key="7">
    <source>
        <dbReference type="SAM" id="Phobius"/>
    </source>
</evidence>
<dbReference type="InterPro" id="IPR027379">
    <property type="entry name" value="CLS_N"/>
</dbReference>
<accession>A0A1C5HKG2</accession>
<dbReference type="AlphaFoldDB" id="A0A1C5HKG2"/>
<evidence type="ECO:0000256" key="5">
    <source>
        <dbReference type="ARBA" id="ARBA00023136"/>
    </source>
</evidence>
<evidence type="ECO:0000256" key="2">
    <source>
        <dbReference type="ARBA" id="ARBA00022475"/>
    </source>
</evidence>
<name>A0A1C5HKG2_9ACTN</name>
<dbReference type="EMBL" id="LT607751">
    <property type="protein sequence ID" value="SCG46475.1"/>
    <property type="molecule type" value="Genomic_DNA"/>
</dbReference>
<gene>
    <name evidence="9" type="ORF">GA0074704_1895</name>
</gene>
<keyword evidence="10" id="KW-1185">Reference proteome</keyword>
<feature type="domain" description="Cardiolipin synthase N-terminal" evidence="8">
    <location>
        <begin position="17"/>
        <end position="59"/>
    </location>
</feature>
<proteinExistence type="predicted"/>
<evidence type="ECO:0000256" key="4">
    <source>
        <dbReference type="ARBA" id="ARBA00022989"/>
    </source>
</evidence>
<reference evidence="9 10" key="1">
    <citation type="submission" date="2016-06" db="EMBL/GenBank/DDBJ databases">
        <authorList>
            <person name="Kjaerup R.B."/>
            <person name="Dalgaard T.S."/>
            <person name="Juul-Madsen H.R."/>
        </authorList>
    </citation>
    <scope>NUCLEOTIDE SEQUENCE [LARGE SCALE GENOMIC DNA]</scope>
    <source>
        <strain evidence="9 10">DSM 45097</strain>
    </source>
</reference>
<feature type="region of interest" description="Disordered" evidence="6">
    <location>
        <begin position="63"/>
        <end position="98"/>
    </location>
</feature>
<evidence type="ECO:0000313" key="10">
    <source>
        <dbReference type="Proteomes" id="UP000198210"/>
    </source>
</evidence>
<evidence type="ECO:0000259" key="8">
    <source>
        <dbReference type="Pfam" id="PF13396"/>
    </source>
</evidence>
<comment type="subcellular location">
    <subcellularLocation>
        <location evidence="1">Cell membrane</location>
        <topology evidence="1">Multi-pass membrane protein</topology>
    </subcellularLocation>
</comment>
<dbReference type="PROSITE" id="PS51257">
    <property type="entry name" value="PROKAR_LIPOPROTEIN"/>
    <property type="match status" value="1"/>
</dbReference>
<evidence type="ECO:0000256" key="1">
    <source>
        <dbReference type="ARBA" id="ARBA00004651"/>
    </source>
</evidence>
<protein>
    <submittedName>
        <fullName evidence="9">Phospholipase_D-nuclease N-terminal</fullName>
    </submittedName>
</protein>
<dbReference type="Pfam" id="PF13396">
    <property type="entry name" value="PLDc_N"/>
    <property type="match status" value="1"/>
</dbReference>
<evidence type="ECO:0000256" key="3">
    <source>
        <dbReference type="ARBA" id="ARBA00022692"/>
    </source>
</evidence>
<evidence type="ECO:0000313" key="9">
    <source>
        <dbReference type="EMBL" id="SCG46475.1"/>
    </source>
</evidence>
<dbReference type="Proteomes" id="UP000198210">
    <property type="component" value="Chromosome I"/>
</dbReference>
<sequence>MVRLAILLVLAHVVLGALALISCLSAEKREVRSLPWPVWVPVIVFLPLAGPIAWFVAGRDTGPAHGARPTGTGNSRRPVAPDDDPEFLRSVAERGRRQDEELFDRWERDLRRREDEQDRPEV</sequence>
<keyword evidence="2" id="KW-1003">Cell membrane</keyword>
<evidence type="ECO:0000256" key="6">
    <source>
        <dbReference type="SAM" id="MobiDB-lite"/>
    </source>
</evidence>
<keyword evidence="5 7" id="KW-0472">Membrane</keyword>
<keyword evidence="4 7" id="KW-1133">Transmembrane helix</keyword>
<dbReference type="RefSeq" id="WP_088970149.1">
    <property type="nucleotide sequence ID" value="NZ_JBHLYF010000019.1"/>
</dbReference>
<organism evidence="9 10">
    <name type="scientific">Micromonospora siamensis</name>
    <dbReference type="NCBI Taxonomy" id="299152"/>
    <lineage>
        <taxon>Bacteria</taxon>
        <taxon>Bacillati</taxon>
        <taxon>Actinomycetota</taxon>
        <taxon>Actinomycetes</taxon>
        <taxon>Micromonosporales</taxon>
        <taxon>Micromonosporaceae</taxon>
        <taxon>Micromonospora</taxon>
    </lineage>
</organism>
<keyword evidence="3 7" id="KW-0812">Transmembrane</keyword>
<feature type="transmembrane region" description="Helical" evidence="7">
    <location>
        <begin position="38"/>
        <end position="57"/>
    </location>
</feature>